<dbReference type="Gramene" id="Zm00001eb225930_T001">
    <property type="protein sequence ID" value="Zm00001eb225930_P001"/>
    <property type="gene ID" value="Zm00001eb225930"/>
</dbReference>
<dbReference type="Gene3D" id="1.10.287.110">
    <property type="entry name" value="DnaJ domain"/>
    <property type="match status" value="1"/>
</dbReference>
<keyword evidence="2" id="KW-1185">Reference proteome</keyword>
<organism evidence="1 2">
    <name type="scientific">Zea mays</name>
    <name type="common">Maize</name>
    <dbReference type="NCBI Taxonomy" id="4577"/>
    <lineage>
        <taxon>Eukaryota</taxon>
        <taxon>Viridiplantae</taxon>
        <taxon>Streptophyta</taxon>
        <taxon>Embryophyta</taxon>
        <taxon>Tracheophyta</taxon>
        <taxon>Spermatophyta</taxon>
        <taxon>Magnoliopsida</taxon>
        <taxon>Liliopsida</taxon>
        <taxon>Poales</taxon>
        <taxon>Poaceae</taxon>
        <taxon>PACMAD clade</taxon>
        <taxon>Panicoideae</taxon>
        <taxon>Andropogonodae</taxon>
        <taxon>Andropogoneae</taxon>
        <taxon>Tripsacinae</taxon>
        <taxon>Zea</taxon>
    </lineage>
</organism>
<name>A0A804PCT5_MAIZE</name>
<dbReference type="AlphaFoldDB" id="A0A804PCT5"/>
<dbReference type="SUPFAM" id="SSF46565">
    <property type="entry name" value="Chaperone J-domain"/>
    <property type="match status" value="1"/>
</dbReference>
<dbReference type="PROSITE" id="PS00636">
    <property type="entry name" value="DNAJ_1"/>
    <property type="match status" value="1"/>
</dbReference>
<dbReference type="InParanoid" id="A0A804PCT5"/>
<evidence type="ECO:0008006" key="3">
    <source>
        <dbReference type="Google" id="ProtNLM"/>
    </source>
</evidence>
<dbReference type="EnsemblPlants" id="Zm00001eb225930_T001">
    <property type="protein sequence ID" value="Zm00001eb225930_P001"/>
    <property type="gene ID" value="Zm00001eb225930"/>
</dbReference>
<reference evidence="2" key="1">
    <citation type="journal article" date="2009" name="Science">
        <title>The B73 maize genome: complexity, diversity, and dynamics.</title>
        <authorList>
            <person name="Schnable P.S."/>
            <person name="Ware D."/>
            <person name="Fulton R.S."/>
            <person name="Stein J.C."/>
            <person name="Wei F."/>
            <person name="Pasternak S."/>
            <person name="Liang C."/>
            <person name="Zhang J."/>
            <person name="Fulton L."/>
            <person name="Graves T.A."/>
            <person name="Minx P."/>
            <person name="Reily A.D."/>
            <person name="Courtney L."/>
            <person name="Kruchowski S.S."/>
            <person name="Tomlinson C."/>
            <person name="Strong C."/>
            <person name="Delehaunty K."/>
            <person name="Fronick C."/>
            <person name="Courtney B."/>
            <person name="Rock S.M."/>
            <person name="Belter E."/>
            <person name="Du F."/>
            <person name="Kim K."/>
            <person name="Abbott R.M."/>
            <person name="Cotton M."/>
            <person name="Levy A."/>
            <person name="Marchetto P."/>
            <person name="Ochoa K."/>
            <person name="Jackson S.M."/>
            <person name="Gillam B."/>
            <person name="Chen W."/>
            <person name="Yan L."/>
            <person name="Higginbotham J."/>
            <person name="Cardenas M."/>
            <person name="Waligorski J."/>
            <person name="Applebaum E."/>
            <person name="Phelps L."/>
            <person name="Falcone J."/>
            <person name="Kanchi K."/>
            <person name="Thane T."/>
            <person name="Scimone A."/>
            <person name="Thane N."/>
            <person name="Henke J."/>
            <person name="Wang T."/>
            <person name="Ruppert J."/>
            <person name="Shah N."/>
            <person name="Rotter K."/>
            <person name="Hodges J."/>
            <person name="Ingenthron E."/>
            <person name="Cordes M."/>
            <person name="Kohlberg S."/>
            <person name="Sgro J."/>
            <person name="Delgado B."/>
            <person name="Mead K."/>
            <person name="Chinwalla A."/>
            <person name="Leonard S."/>
            <person name="Crouse K."/>
            <person name="Collura K."/>
            <person name="Kudrna D."/>
            <person name="Currie J."/>
            <person name="He R."/>
            <person name="Angelova A."/>
            <person name="Rajasekar S."/>
            <person name="Mueller T."/>
            <person name="Lomeli R."/>
            <person name="Scara G."/>
            <person name="Ko A."/>
            <person name="Delaney K."/>
            <person name="Wissotski M."/>
            <person name="Lopez G."/>
            <person name="Campos D."/>
            <person name="Braidotti M."/>
            <person name="Ashley E."/>
            <person name="Golser W."/>
            <person name="Kim H."/>
            <person name="Lee S."/>
            <person name="Lin J."/>
            <person name="Dujmic Z."/>
            <person name="Kim W."/>
            <person name="Talag J."/>
            <person name="Zuccolo A."/>
            <person name="Fan C."/>
            <person name="Sebastian A."/>
            <person name="Kramer M."/>
            <person name="Spiegel L."/>
            <person name="Nascimento L."/>
            <person name="Zutavern T."/>
            <person name="Miller B."/>
            <person name="Ambroise C."/>
            <person name="Muller S."/>
            <person name="Spooner W."/>
            <person name="Narechania A."/>
            <person name="Ren L."/>
            <person name="Wei S."/>
            <person name="Kumari S."/>
            <person name="Faga B."/>
            <person name="Levy M.J."/>
            <person name="McMahan L."/>
            <person name="Van Buren P."/>
            <person name="Vaughn M.W."/>
            <person name="Ying K."/>
            <person name="Yeh C.-T."/>
            <person name="Emrich S.J."/>
            <person name="Jia Y."/>
            <person name="Kalyanaraman A."/>
            <person name="Hsia A.-P."/>
            <person name="Barbazuk W.B."/>
            <person name="Baucom R.S."/>
            <person name="Brutnell T.P."/>
            <person name="Carpita N.C."/>
            <person name="Chaparro C."/>
            <person name="Chia J.-M."/>
            <person name="Deragon J.-M."/>
            <person name="Estill J.C."/>
            <person name="Fu Y."/>
            <person name="Jeddeloh J.A."/>
            <person name="Han Y."/>
            <person name="Lee H."/>
            <person name="Li P."/>
            <person name="Lisch D.R."/>
            <person name="Liu S."/>
            <person name="Liu Z."/>
            <person name="Nagel D.H."/>
            <person name="McCann M.C."/>
            <person name="SanMiguel P."/>
            <person name="Myers A.M."/>
            <person name="Nettleton D."/>
            <person name="Nguyen J."/>
            <person name="Penning B.W."/>
            <person name="Ponnala L."/>
            <person name="Schneider K.L."/>
            <person name="Schwartz D.C."/>
            <person name="Sharma A."/>
            <person name="Soderlund C."/>
            <person name="Springer N.M."/>
            <person name="Sun Q."/>
            <person name="Wang H."/>
            <person name="Waterman M."/>
            <person name="Westerman R."/>
            <person name="Wolfgruber T.K."/>
            <person name="Yang L."/>
            <person name="Yu Y."/>
            <person name="Zhang L."/>
            <person name="Zhou S."/>
            <person name="Zhu Q."/>
            <person name="Bennetzen J.L."/>
            <person name="Dawe R.K."/>
            <person name="Jiang J."/>
            <person name="Jiang N."/>
            <person name="Presting G.G."/>
            <person name="Wessler S.R."/>
            <person name="Aluru S."/>
            <person name="Martienssen R.A."/>
            <person name="Clifton S.W."/>
            <person name="McCombie W.R."/>
            <person name="Wing R.A."/>
            <person name="Wilson R.K."/>
        </authorList>
    </citation>
    <scope>NUCLEOTIDE SEQUENCE [LARGE SCALE GENOMIC DNA]</scope>
    <source>
        <strain evidence="2">cv. B73</strain>
    </source>
</reference>
<accession>A0A804PCT5</accession>
<reference evidence="1" key="2">
    <citation type="submission" date="2019-07" db="EMBL/GenBank/DDBJ databases">
        <authorList>
            <person name="Seetharam A."/>
            <person name="Woodhouse M."/>
            <person name="Cannon E."/>
        </authorList>
    </citation>
    <scope>NUCLEOTIDE SEQUENCE [LARGE SCALE GENOMIC DNA]</scope>
    <source>
        <strain evidence="1">cv. B73</strain>
    </source>
</reference>
<reference evidence="1" key="3">
    <citation type="submission" date="2021-05" db="UniProtKB">
        <authorList>
            <consortium name="EnsemblPlants"/>
        </authorList>
    </citation>
    <scope>IDENTIFICATION</scope>
    <source>
        <strain evidence="1">cv. B73</strain>
    </source>
</reference>
<proteinExistence type="predicted"/>
<dbReference type="InterPro" id="IPR036869">
    <property type="entry name" value="J_dom_sf"/>
</dbReference>
<dbReference type="Proteomes" id="UP000007305">
    <property type="component" value="Chromosome 5"/>
</dbReference>
<dbReference type="InterPro" id="IPR018253">
    <property type="entry name" value="DnaJ_domain_CS"/>
</dbReference>
<sequence length="114" mass="13434">MGALTWLEEVPALEKLWVAGVQIKCQIPLEEHWAFAYSMLEKGTLEEEEIVEARFIKIEAAYEMLIDGERRRAYDREHHVNPIKDSQAWMEWVMKKQKAFDQRGDITVAAWVEQ</sequence>
<evidence type="ECO:0000313" key="2">
    <source>
        <dbReference type="Proteomes" id="UP000007305"/>
    </source>
</evidence>
<evidence type="ECO:0000313" key="1">
    <source>
        <dbReference type="EnsemblPlants" id="Zm00001eb225930_P001"/>
    </source>
</evidence>
<protein>
    <recommendedName>
        <fullName evidence="3">Chaperone DnaJ-domain superfamily protein</fullName>
    </recommendedName>
</protein>